<dbReference type="Proteomes" id="UP000019116">
    <property type="component" value="Chromosome 4A"/>
</dbReference>
<evidence type="ECO:0000256" key="5">
    <source>
        <dbReference type="PROSITE-ProRule" id="PRU00042"/>
    </source>
</evidence>
<feature type="region of interest" description="Disordered" evidence="6">
    <location>
        <begin position="597"/>
        <end position="621"/>
    </location>
</feature>
<dbReference type="InterPro" id="IPR050329">
    <property type="entry name" value="GLI_C2H2-zinc-finger"/>
</dbReference>
<keyword evidence="1" id="KW-0479">Metal-binding</keyword>
<evidence type="ECO:0000256" key="1">
    <source>
        <dbReference type="ARBA" id="ARBA00022723"/>
    </source>
</evidence>
<dbReference type="InterPro" id="IPR013087">
    <property type="entry name" value="Znf_C2H2_type"/>
</dbReference>
<reference evidence="8" key="2">
    <citation type="submission" date="2018-10" db="UniProtKB">
        <authorList>
            <consortium name="EnsemblPlants"/>
        </authorList>
    </citation>
    <scope>IDENTIFICATION</scope>
</reference>
<dbReference type="SUPFAM" id="SSF57667">
    <property type="entry name" value="beta-beta-alpha zinc fingers"/>
    <property type="match status" value="2"/>
</dbReference>
<keyword evidence="4" id="KW-0862">Zinc</keyword>
<dbReference type="PROSITE" id="PS50157">
    <property type="entry name" value="ZINC_FINGER_C2H2_2"/>
    <property type="match status" value="2"/>
</dbReference>
<dbReference type="Gramene" id="TraesARI4A03G02211090.2">
    <property type="protein sequence ID" value="TraesARI4A03G02211090.2"/>
    <property type="gene ID" value="TraesARI4A03G02211090"/>
</dbReference>
<dbReference type="InterPro" id="IPR036236">
    <property type="entry name" value="Znf_C2H2_sf"/>
</dbReference>
<keyword evidence="3 5" id="KW-0863">Zinc-finger</keyword>
<dbReference type="Gramene" id="TraesCS4A03G1023800.2">
    <property type="protein sequence ID" value="TraesCS4A03G1023800.2.CDS"/>
    <property type="gene ID" value="TraesCS4A03G1023800"/>
</dbReference>
<dbReference type="PANTHER" id="PTHR19818:SF139">
    <property type="entry name" value="PAIR-RULE PROTEIN ODD-PAIRED"/>
    <property type="match status" value="1"/>
</dbReference>
<feature type="region of interest" description="Disordered" evidence="6">
    <location>
        <begin position="285"/>
        <end position="321"/>
    </location>
</feature>
<dbReference type="GO" id="GO:0000981">
    <property type="term" value="F:DNA-binding transcription factor activity, RNA polymerase II-specific"/>
    <property type="evidence" value="ECO:0000318"/>
    <property type="project" value="GO_Central"/>
</dbReference>
<dbReference type="GO" id="GO:0008270">
    <property type="term" value="F:zinc ion binding"/>
    <property type="evidence" value="ECO:0007669"/>
    <property type="project" value="UniProtKB-KW"/>
</dbReference>
<protein>
    <recommendedName>
        <fullName evidence="7">C2H2-type domain-containing protein</fullName>
    </recommendedName>
</protein>
<accession>A0A3B6I5G2</accession>
<sequence>MRIRRYAARLLASSAPAAPPPQPAPWLHAAADDCAICELTRGSDPQVPTPPSPSPIRITSPCLPSGESGDFGSAGTGVRSSRSLVRSAESQVAPDGVKHKGHIAGLEPEGELLKGDQDHRARLPQQPPVLEAQECEVGHEHSVIKGSVRPESMEETTLVSEAATEPLVMEGVHVVDEATAEQEVGVATPLVNGSVTDPEVIGGASLVSGSITETEVMSGVSLADEAAGERDVSVGVSLVSGSIAGPEVISGASLADEAVAETEVSGGLCLVSEAATEAADVATSSGITTGAPLDNKGVADPDTEMGAPTIHKSASEAATEAADAAIRSEVTTGAPLDNKGVAEHDIKMGASPVDESASEAATEAADLVTTPGAPLDNQGVAEPDIKMGASPVNECAAKTATEAADVVAALRVTTVASFDNKGVAEPDTKMEASPANESAAEMDFLHSGSLVTEAATHPGLPERVSLANGAATEREVSEAGSLVSEPAAEAADVVTALEVTTGAPLDNEGTAEPEIKIGPSFANESTAEMDSVLLGSLVTEATTHPGLIGRVSLVTETGVTGGANLDTEVSIEPEDTGRPSLVNESTELEITRGVSIATDAASEPEVTGQASACSGDSDAALNEPETLDCDLDSANVQIENAGESVATKVQPSRDDRGDVCSMNAMSTCPVTDKSLAFDEVIPQDDAPSVSCASGVVVRSVGQSERTDVICYARRRGKRKLDMEETKTDQLEMGDGDIYGQCEEKATFDITVPCESTMSNAESADIKLADIKRGLVDNSASSKGKKRKGRFECDIDYCHMTFKKRAELSVHKKNMCTIKSCGKHFRSHKYLRRHQSIHNEETPYKCPWEGCSMAFKWTWALADHFQVHTGEKPYKCRTPGCSKIYKYVSDFTRHRMRCKPQR</sequence>
<dbReference type="AlphaFoldDB" id="A0A3B6I5G2"/>
<dbReference type="EnsemblPlants" id="TraesCS4A02G415000.2">
    <property type="protein sequence ID" value="TraesCS4A02G415000.2"/>
    <property type="gene ID" value="TraesCS4A02G415000"/>
</dbReference>
<keyword evidence="9" id="KW-1185">Reference proteome</keyword>
<evidence type="ECO:0000256" key="4">
    <source>
        <dbReference type="ARBA" id="ARBA00022833"/>
    </source>
</evidence>
<dbReference type="OrthoDB" id="9547406at2759"/>
<feature type="domain" description="C2H2-type" evidence="7">
    <location>
        <begin position="813"/>
        <end position="842"/>
    </location>
</feature>
<dbReference type="GO" id="GO:0045944">
    <property type="term" value="P:positive regulation of transcription by RNA polymerase II"/>
    <property type="evidence" value="ECO:0007669"/>
    <property type="project" value="UniProtKB-ARBA"/>
</dbReference>
<evidence type="ECO:0000256" key="3">
    <source>
        <dbReference type="ARBA" id="ARBA00022771"/>
    </source>
</evidence>
<dbReference type="PROSITE" id="PS00028">
    <property type="entry name" value="ZINC_FINGER_C2H2_1"/>
    <property type="match status" value="2"/>
</dbReference>
<dbReference type="PANTHER" id="PTHR19818">
    <property type="entry name" value="ZINC FINGER PROTEIN ZIC AND GLI"/>
    <property type="match status" value="1"/>
</dbReference>
<organism evidence="8">
    <name type="scientific">Triticum aestivum</name>
    <name type="common">Wheat</name>
    <dbReference type="NCBI Taxonomy" id="4565"/>
    <lineage>
        <taxon>Eukaryota</taxon>
        <taxon>Viridiplantae</taxon>
        <taxon>Streptophyta</taxon>
        <taxon>Embryophyta</taxon>
        <taxon>Tracheophyta</taxon>
        <taxon>Spermatophyta</taxon>
        <taxon>Magnoliopsida</taxon>
        <taxon>Liliopsida</taxon>
        <taxon>Poales</taxon>
        <taxon>Poaceae</taxon>
        <taxon>BOP clade</taxon>
        <taxon>Pooideae</taxon>
        <taxon>Triticodae</taxon>
        <taxon>Triticeae</taxon>
        <taxon>Triticinae</taxon>
        <taxon>Triticum</taxon>
    </lineage>
</organism>
<proteinExistence type="predicted"/>
<feature type="domain" description="C2H2-type" evidence="7">
    <location>
        <begin position="843"/>
        <end position="872"/>
    </location>
</feature>
<dbReference type="GO" id="GO:0006357">
    <property type="term" value="P:regulation of transcription by RNA polymerase II"/>
    <property type="evidence" value="ECO:0000318"/>
    <property type="project" value="GO_Central"/>
</dbReference>
<dbReference type="SMR" id="A0A3B6I5G2"/>
<dbReference type="SMART" id="SM00355">
    <property type="entry name" value="ZnF_C2H2"/>
    <property type="match status" value="4"/>
</dbReference>
<dbReference type="GO" id="GO:0000978">
    <property type="term" value="F:RNA polymerase II cis-regulatory region sequence-specific DNA binding"/>
    <property type="evidence" value="ECO:0000318"/>
    <property type="project" value="GO_Central"/>
</dbReference>
<feature type="region of interest" description="Disordered" evidence="6">
    <location>
        <begin position="40"/>
        <end position="111"/>
    </location>
</feature>
<evidence type="ECO:0000313" key="8">
    <source>
        <dbReference type="EnsemblPlants" id="TraesCS4A02G415000.2"/>
    </source>
</evidence>
<feature type="compositionally biased region" description="Polar residues" evidence="6">
    <location>
        <begin position="78"/>
        <end position="90"/>
    </location>
</feature>
<dbReference type="STRING" id="4565.A0A3B6I5G2"/>
<dbReference type="GO" id="GO:0005634">
    <property type="term" value="C:nucleus"/>
    <property type="evidence" value="ECO:0000318"/>
    <property type="project" value="GO_Central"/>
</dbReference>
<evidence type="ECO:0000313" key="9">
    <source>
        <dbReference type="Proteomes" id="UP000019116"/>
    </source>
</evidence>
<evidence type="ECO:0000259" key="7">
    <source>
        <dbReference type="PROSITE" id="PS50157"/>
    </source>
</evidence>
<dbReference type="Gene3D" id="3.30.160.60">
    <property type="entry name" value="Classic Zinc Finger"/>
    <property type="match status" value="3"/>
</dbReference>
<reference evidence="8" key="1">
    <citation type="submission" date="2018-08" db="EMBL/GenBank/DDBJ databases">
        <authorList>
            <person name="Rossello M."/>
        </authorList>
    </citation>
    <scope>NUCLEOTIDE SEQUENCE [LARGE SCALE GENOMIC DNA]</scope>
    <source>
        <strain evidence="8">cv. Chinese Spring</strain>
    </source>
</reference>
<name>A0A3B6I5G2_WHEAT</name>
<keyword evidence="2" id="KW-0677">Repeat</keyword>
<evidence type="ECO:0000256" key="2">
    <source>
        <dbReference type="ARBA" id="ARBA00022737"/>
    </source>
</evidence>
<evidence type="ECO:0000256" key="6">
    <source>
        <dbReference type="SAM" id="MobiDB-lite"/>
    </source>
</evidence>
<dbReference type="OMA" id="NWGLMSG"/>
<dbReference type="Gramene" id="TraesCS4A02G415000.2">
    <property type="protein sequence ID" value="TraesCS4A02G415000.2"/>
    <property type="gene ID" value="TraesCS4A02G415000"/>
</dbReference>